<feature type="compositionally biased region" description="Polar residues" evidence="1">
    <location>
        <begin position="7"/>
        <end position="23"/>
    </location>
</feature>
<evidence type="ECO:0000313" key="3">
    <source>
        <dbReference type="Proteomes" id="UP000018291"/>
    </source>
</evidence>
<feature type="region of interest" description="Disordered" evidence="1">
    <location>
        <begin position="1"/>
        <end position="23"/>
    </location>
</feature>
<reference evidence="2 3" key="1">
    <citation type="journal article" date="2013" name="ISME J.">
        <title>Metabolic model for the filamentous 'Candidatus Microthrix parvicella' based on genomic and metagenomic analyses.</title>
        <authorList>
            <person name="Jon McIlroy S."/>
            <person name="Kristiansen R."/>
            <person name="Albertsen M."/>
            <person name="Michael Karst S."/>
            <person name="Rossetti S."/>
            <person name="Lund Nielsen J."/>
            <person name="Tandoi V."/>
            <person name="James Seviour R."/>
            <person name="Nielsen P.H."/>
        </authorList>
    </citation>
    <scope>NUCLEOTIDE SEQUENCE [LARGE SCALE GENOMIC DNA]</scope>
    <source>
        <strain evidence="2 3">RN1</strain>
    </source>
</reference>
<name>R4Z4V1_9ACTN</name>
<keyword evidence="3" id="KW-1185">Reference proteome</keyword>
<dbReference type="STRING" id="1229780.BN381_350151"/>
<evidence type="ECO:0000313" key="2">
    <source>
        <dbReference type="EMBL" id="CCM64291.1"/>
    </source>
</evidence>
<gene>
    <name evidence="2" type="ORF">BN381_350151</name>
</gene>
<protein>
    <submittedName>
        <fullName evidence="2">Uncharacterized protein</fullName>
    </submittedName>
</protein>
<organism evidence="2 3">
    <name type="scientific">Candidatus Neomicrothrix parvicella RN1</name>
    <dbReference type="NCBI Taxonomy" id="1229780"/>
    <lineage>
        <taxon>Bacteria</taxon>
        <taxon>Bacillati</taxon>
        <taxon>Actinomycetota</taxon>
        <taxon>Acidimicrobiia</taxon>
        <taxon>Acidimicrobiales</taxon>
        <taxon>Microthrixaceae</taxon>
        <taxon>Candidatus Neomicrothrix</taxon>
    </lineage>
</organism>
<dbReference type="HOGENOM" id="CLU_2394331_0_0_11"/>
<sequence>MLPWRSWSKSSIQPGSTSATPSDGQLAGMVAILEAPRATLDDEHLAWWPQKLGVDELLQRGSKSRRVTNTSTPGAMAAWRGARRSGRFCDSMG</sequence>
<proteinExistence type="predicted"/>
<comment type="caution">
    <text evidence="2">The sequence shown here is derived from an EMBL/GenBank/DDBJ whole genome shotgun (WGS) entry which is preliminary data.</text>
</comment>
<dbReference type="EMBL" id="CANL01000029">
    <property type="protein sequence ID" value="CCM64291.1"/>
    <property type="molecule type" value="Genomic_DNA"/>
</dbReference>
<evidence type="ECO:0000256" key="1">
    <source>
        <dbReference type="SAM" id="MobiDB-lite"/>
    </source>
</evidence>
<accession>R4Z4V1</accession>
<dbReference type="AlphaFoldDB" id="R4Z4V1"/>
<dbReference type="Proteomes" id="UP000018291">
    <property type="component" value="Unassembled WGS sequence"/>
</dbReference>